<dbReference type="GO" id="GO:0000287">
    <property type="term" value="F:magnesium ion binding"/>
    <property type="evidence" value="ECO:0007669"/>
    <property type="project" value="TreeGrafter"/>
</dbReference>
<dbReference type="AlphaFoldDB" id="A0AAW8TZC7"/>
<dbReference type="InterPro" id="IPR023214">
    <property type="entry name" value="HAD_sf"/>
</dbReference>
<comment type="caution">
    <text evidence="1">The sequence shown here is derived from an EMBL/GenBank/DDBJ whole genome shotgun (WGS) entry which is preliminary data.</text>
</comment>
<dbReference type="PROSITE" id="PS01229">
    <property type="entry name" value="COF_2"/>
    <property type="match status" value="1"/>
</dbReference>
<dbReference type="InterPro" id="IPR036412">
    <property type="entry name" value="HAD-like_sf"/>
</dbReference>
<dbReference type="SFLD" id="SFLDS00003">
    <property type="entry name" value="Haloacid_Dehalogenase"/>
    <property type="match status" value="1"/>
</dbReference>
<dbReference type="SFLD" id="SFLDG01140">
    <property type="entry name" value="C2.B:_Phosphomannomutase_and_P"/>
    <property type="match status" value="1"/>
</dbReference>
<dbReference type="SUPFAM" id="SSF56784">
    <property type="entry name" value="HAD-like"/>
    <property type="match status" value="1"/>
</dbReference>
<dbReference type="Pfam" id="PF08282">
    <property type="entry name" value="Hydrolase_3"/>
    <property type="match status" value="1"/>
</dbReference>
<sequence>MRRKLIAFDIDGTLLNSQKAPLESTIDSLGRLREAGHLVTIATGRSRYLARDVIRDLDFENYIVCNGAAAFMNHNQIFKNLLDKKELDRLVTEADGMGIDTAFIEMDQARRMTSFNVGKMAQAMMSFGSVLPELETMFPETREVYQALAFFDESYQHQFESSFPTFDFVRWHEECVDVVPKNGSKAATIQYMAQRLGIQQEDIIAFGDGNNDREMLRLAGVGVVMGNATEEVQACGDLVTATNDEDGIWKALKTLQLV</sequence>
<gene>
    <name evidence="1" type="ORF">P7H43_07625</name>
</gene>
<dbReference type="GO" id="GO:0005829">
    <property type="term" value="C:cytosol"/>
    <property type="evidence" value="ECO:0007669"/>
    <property type="project" value="TreeGrafter"/>
</dbReference>
<dbReference type="GO" id="GO:0016791">
    <property type="term" value="F:phosphatase activity"/>
    <property type="evidence" value="ECO:0007669"/>
    <property type="project" value="TreeGrafter"/>
</dbReference>
<dbReference type="PROSITE" id="PS01228">
    <property type="entry name" value="COF_1"/>
    <property type="match status" value="1"/>
</dbReference>
<dbReference type="PANTHER" id="PTHR10000">
    <property type="entry name" value="PHOSPHOSERINE PHOSPHATASE"/>
    <property type="match status" value="1"/>
</dbReference>
<dbReference type="InterPro" id="IPR000150">
    <property type="entry name" value="Cof"/>
</dbReference>
<dbReference type="InterPro" id="IPR006379">
    <property type="entry name" value="HAD-SF_hydro_IIB"/>
</dbReference>
<proteinExistence type="predicted"/>
<organism evidence="1 2">
    <name type="scientific">Enterococcus asini</name>
    <dbReference type="NCBI Taxonomy" id="57732"/>
    <lineage>
        <taxon>Bacteria</taxon>
        <taxon>Bacillati</taxon>
        <taxon>Bacillota</taxon>
        <taxon>Bacilli</taxon>
        <taxon>Lactobacillales</taxon>
        <taxon>Enterococcaceae</taxon>
        <taxon>Enterococcus</taxon>
    </lineage>
</organism>
<evidence type="ECO:0000313" key="2">
    <source>
        <dbReference type="Proteomes" id="UP001256711"/>
    </source>
</evidence>
<dbReference type="Gene3D" id="3.40.50.1000">
    <property type="entry name" value="HAD superfamily/HAD-like"/>
    <property type="match status" value="1"/>
</dbReference>
<evidence type="ECO:0000313" key="1">
    <source>
        <dbReference type="EMBL" id="MDT2810349.1"/>
    </source>
</evidence>
<dbReference type="NCBIfam" id="TIGR01484">
    <property type="entry name" value="HAD-SF-IIB"/>
    <property type="match status" value="1"/>
</dbReference>
<accession>A0AAW8TZC7</accession>
<keyword evidence="1" id="KW-0378">Hydrolase</keyword>
<dbReference type="GeneID" id="78364736"/>
<dbReference type="RefSeq" id="WP_010754678.1">
    <property type="nucleotide sequence ID" value="NZ_CABJBY010000001.1"/>
</dbReference>
<name>A0AAW8TZC7_9ENTE</name>
<dbReference type="Proteomes" id="UP001256711">
    <property type="component" value="Unassembled WGS sequence"/>
</dbReference>
<protein>
    <submittedName>
        <fullName evidence="1">HAD family hydrolase</fullName>
    </submittedName>
</protein>
<dbReference type="Gene3D" id="3.30.1240.10">
    <property type="match status" value="1"/>
</dbReference>
<dbReference type="NCBIfam" id="TIGR00099">
    <property type="entry name" value="Cof-subfamily"/>
    <property type="match status" value="1"/>
</dbReference>
<dbReference type="EMBL" id="JARQBJ010000003">
    <property type="protein sequence ID" value="MDT2810349.1"/>
    <property type="molecule type" value="Genomic_DNA"/>
</dbReference>
<dbReference type="PANTHER" id="PTHR10000:SF25">
    <property type="entry name" value="PHOSPHATASE YKRA-RELATED"/>
    <property type="match status" value="1"/>
</dbReference>
<reference evidence="1" key="1">
    <citation type="submission" date="2023-03" db="EMBL/GenBank/DDBJ databases">
        <authorList>
            <person name="Shen W."/>
            <person name="Cai J."/>
        </authorList>
    </citation>
    <scope>NUCLEOTIDE SEQUENCE</scope>
    <source>
        <strain evidence="1">B226-2</strain>
    </source>
</reference>